<dbReference type="STRING" id="645991.Sgly_1842"/>
<dbReference type="HOGENOM" id="CLU_046845_0_0_9"/>
<dbReference type="eggNOG" id="COG0726">
    <property type="taxonomic scope" value="Bacteria"/>
</dbReference>
<keyword evidence="1" id="KW-0812">Transmembrane</keyword>
<dbReference type="PROSITE" id="PS51677">
    <property type="entry name" value="NODB"/>
    <property type="match status" value="1"/>
</dbReference>
<dbReference type="SUPFAM" id="SSF88713">
    <property type="entry name" value="Glycoside hydrolase/deacetylase"/>
    <property type="match status" value="1"/>
</dbReference>
<reference evidence="3 4" key="1">
    <citation type="journal article" date="2011" name="Stand. Genomic Sci.">
        <title>Complete genome sequence of Syntrophobotulus glycolicus type strain (FlGlyR).</title>
        <authorList>
            <person name="Han C."/>
            <person name="Mwirichia R."/>
            <person name="Chertkov O."/>
            <person name="Held B."/>
            <person name="Lapidus A."/>
            <person name="Nolan M."/>
            <person name="Lucas S."/>
            <person name="Hammon N."/>
            <person name="Deshpande S."/>
            <person name="Cheng J.F."/>
            <person name="Tapia R."/>
            <person name="Goodwin L."/>
            <person name="Pitluck S."/>
            <person name="Huntemann M."/>
            <person name="Liolios K."/>
            <person name="Ivanova N."/>
            <person name="Pagani I."/>
            <person name="Mavromatis K."/>
            <person name="Ovchinikova G."/>
            <person name="Pati A."/>
            <person name="Chen A."/>
            <person name="Palaniappan K."/>
            <person name="Land M."/>
            <person name="Hauser L."/>
            <person name="Brambilla E.M."/>
            <person name="Rohde M."/>
            <person name="Spring S."/>
            <person name="Sikorski J."/>
            <person name="Goker M."/>
            <person name="Woyke T."/>
            <person name="Bristow J."/>
            <person name="Eisen J.A."/>
            <person name="Markowitz V."/>
            <person name="Hugenholtz P."/>
            <person name="Kyrpides N.C."/>
            <person name="Klenk H.P."/>
            <person name="Detter J.C."/>
        </authorList>
    </citation>
    <scope>NUCLEOTIDE SEQUENCE [LARGE SCALE GENOMIC DNA]</scope>
    <source>
        <strain evidence="4">DSM 8271 / FlGlyR</strain>
    </source>
</reference>
<accession>F0T052</accession>
<dbReference type="InterPro" id="IPR002509">
    <property type="entry name" value="NODB_dom"/>
</dbReference>
<evidence type="ECO:0000313" key="3">
    <source>
        <dbReference type="EMBL" id="ADY56139.1"/>
    </source>
</evidence>
<dbReference type="Proteomes" id="UP000007488">
    <property type="component" value="Chromosome"/>
</dbReference>
<dbReference type="EMBL" id="CP002547">
    <property type="protein sequence ID" value="ADY56139.1"/>
    <property type="molecule type" value="Genomic_DNA"/>
</dbReference>
<organism evidence="3 4">
    <name type="scientific">Syntrophobotulus glycolicus (strain DSM 8271 / FlGlyR)</name>
    <dbReference type="NCBI Taxonomy" id="645991"/>
    <lineage>
        <taxon>Bacteria</taxon>
        <taxon>Bacillati</taxon>
        <taxon>Bacillota</taxon>
        <taxon>Clostridia</taxon>
        <taxon>Eubacteriales</taxon>
        <taxon>Desulfitobacteriaceae</taxon>
        <taxon>Syntrophobotulus</taxon>
    </lineage>
</organism>
<dbReference type="PANTHER" id="PTHR10587">
    <property type="entry name" value="GLYCOSYL TRANSFERASE-RELATED"/>
    <property type="match status" value="1"/>
</dbReference>
<dbReference type="GO" id="GO:0016810">
    <property type="term" value="F:hydrolase activity, acting on carbon-nitrogen (but not peptide) bonds"/>
    <property type="evidence" value="ECO:0007669"/>
    <property type="project" value="InterPro"/>
</dbReference>
<feature type="transmembrane region" description="Helical" evidence="1">
    <location>
        <begin position="6"/>
        <end position="30"/>
    </location>
</feature>
<keyword evidence="1" id="KW-0472">Membrane</keyword>
<feature type="domain" description="NodB homology" evidence="2">
    <location>
        <begin position="41"/>
        <end position="226"/>
    </location>
</feature>
<dbReference type="GO" id="GO:0005975">
    <property type="term" value="P:carbohydrate metabolic process"/>
    <property type="evidence" value="ECO:0007669"/>
    <property type="project" value="InterPro"/>
</dbReference>
<dbReference type="CDD" id="cd10959">
    <property type="entry name" value="CE4_NodB_like_3"/>
    <property type="match status" value="1"/>
</dbReference>
<dbReference type="Pfam" id="PF01522">
    <property type="entry name" value="Polysacc_deac_1"/>
    <property type="match status" value="1"/>
</dbReference>
<gene>
    <name evidence="3" type="ordered locus">Sgly_1842</name>
</gene>
<dbReference type="InterPro" id="IPR050248">
    <property type="entry name" value="Polysacc_deacetylase_ArnD"/>
</dbReference>
<dbReference type="Gene3D" id="3.20.20.370">
    <property type="entry name" value="Glycoside hydrolase/deacetylase"/>
    <property type="match status" value="1"/>
</dbReference>
<keyword evidence="1" id="KW-1133">Transmembrane helix</keyword>
<dbReference type="AlphaFoldDB" id="F0T052"/>
<dbReference type="InterPro" id="IPR054467">
    <property type="entry name" value="YkoP-like_dom"/>
</dbReference>
<dbReference type="PANTHER" id="PTHR10587:SF137">
    <property type="entry name" value="4-DEOXY-4-FORMAMIDO-L-ARABINOSE-PHOSPHOUNDECAPRENOL DEFORMYLASE ARND-RELATED"/>
    <property type="match status" value="1"/>
</dbReference>
<keyword evidence="4" id="KW-1185">Reference proteome</keyword>
<evidence type="ECO:0000259" key="2">
    <source>
        <dbReference type="PROSITE" id="PS51677"/>
    </source>
</evidence>
<reference evidence="4" key="2">
    <citation type="submission" date="2011-02" db="EMBL/GenBank/DDBJ databases">
        <title>The complete genome of Syntrophobotulus glycolicus DSM 8271.</title>
        <authorList>
            <person name="Lucas S."/>
            <person name="Copeland A."/>
            <person name="Lapidus A."/>
            <person name="Bruce D."/>
            <person name="Goodwin L."/>
            <person name="Pitluck S."/>
            <person name="Kyrpides N."/>
            <person name="Mavromatis K."/>
            <person name="Pagani I."/>
            <person name="Ivanova N."/>
            <person name="Mikhailova N."/>
            <person name="Chertkov O."/>
            <person name="Held B."/>
            <person name="Detter J.C."/>
            <person name="Tapia R."/>
            <person name="Han C."/>
            <person name="Land M."/>
            <person name="Hauser L."/>
            <person name="Markowitz V."/>
            <person name="Cheng J.-F."/>
            <person name="Hugenholtz P."/>
            <person name="Woyke T."/>
            <person name="Wu D."/>
            <person name="Spring S."/>
            <person name="Schroeder M."/>
            <person name="Brambilla E."/>
            <person name="Klenk H.-P."/>
            <person name="Eisen J.A."/>
        </authorList>
    </citation>
    <scope>NUCLEOTIDE SEQUENCE [LARGE SCALE GENOMIC DNA]</scope>
    <source>
        <strain evidence="4">DSM 8271 / FlGlyR</strain>
    </source>
</reference>
<dbReference type="Pfam" id="PF22790">
    <property type="entry name" value="YkoP"/>
    <property type="match status" value="1"/>
</dbReference>
<proteinExistence type="predicted"/>
<evidence type="ECO:0000256" key="1">
    <source>
        <dbReference type="SAM" id="Phobius"/>
    </source>
</evidence>
<name>F0T052_SYNGF</name>
<sequence>MNNFLFLFLYFFIPILFFYLIIPEICLHILGWGSWKRQYTSGVALTFDDGPDPNFTPLILDSLAKLGVKATFFLVAEKAENHPALVRRIVQEGHTIGCHCYAHRHAWTMGPMTTIRYWKKGLASIKQLSGHEPEYIRPPWGGVNLAFYLWCKLRGKQIVHWSIQGHDWLHTQTPEKILHEILPKIKAGSIILLHDSGGDFGAPQNTVELLPKLVSEIYQNLKLPLVELEIPNWSLYRRIFFRLWEQWERFYVWYFHIQRIDPCNLFRLSLARYKGPNLYDHKGNLLAAKGDLIGEIHLDSLQLQFHEQDYRKIGVKTLQLARKSFPVLTKFIFNSPDYKDIKVYLGVTMLSKAVKGFGFHVQDYHSIFSRMTALFQKIIIKIYHPGGGRETSSLGDKPKLVWITRDTLAEKYL</sequence>
<dbReference type="KEGG" id="sgy:Sgly_1842"/>
<evidence type="ECO:0000313" key="4">
    <source>
        <dbReference type="Proteomes" id="UP000007488"/>
    </source>
</evidence>
<dbReference type="InterPro" id="IPR011330">
    <property type="entry name" value="Glyco_hydro/deAcase_b/a-brl"/>
</dbReference>
<protein>
    <submittedName>
        <fullName evidence="3">Polysaccharide deacetylase</fullName>
    </submittedName>
</protein>
<dbReference type="OrthoDB" id="61520at2"/>